<proteinExistence type="inferred from homology"/>
<dbReference type="Gene3D" id="1.10.10.10">
    <property type="entry name" value="Winged helix-like DNA-binding domain superfamily/Winged helix DNA-binding domain"/>
    <property type="match status" value="1"/>
</dbReference>
<reference evidence="6 7" key="1">
    <citation type="submission" date="2021-01" db="EMBL/GenBank/DDBJ databases">
        <title>Whole genome shotgun sequence of Planobispora longispora NBRC 13918.</title>
        <authorList>
            <person name="Komaki H."/>
            <person name="Tamura T."/>
        </authorList>
    </citation>
    <scope>NUCLEOTIDE SEQUENCE [LARGE SCALE GENOMIC DNA]</scope>
    <source>
        <strain evidence="6 7">NBRC 13918</strain>
    </source>
</reference>
<evidence type="ECO:0008006" key="8">
    <source>
        <dbReference type="Google" id="ProtNLM"/>
    </source>
</evidence>
<protein>
    <recommendedName>
        <fullName evidence="8">BlaI/MecI/CopY family transcriptional regulator</fullName>
    </recommendedName>
</protein>
<sequence>MDADPDDLAGRGDSPDRGERRRPGGLEAVILTALRDAGRSLTPGQVRDLIAPEGGLSYSAVVTTLIRLHKKQAVTRRREGRSYRYGALVDAAGLVAQRMSALLNAEADHATVLRRFVHELDAGDEELLRRLLTDESGGPGADR</sequence>
<evidence type="ECO:0000256" key="4">
    <source>
        <dbReference type="ARBA" id="ARBA00023163"/>
    </source>
</evidence>
<dbReference type="InterPro" id="IPR036390">
    <property type="entry name" value="WH_DNA-bd_sf"/>
</dbReference>
<dbReference type="EMBL" id="BOOH01000040">
    <property type="protein sequence ID" value="GIH78564.1"/>
    <property type="molecule type" value="Genomic_DNA"/>
</dbReference>
<organism evidence="6 7">
    <name type="scientific">Planobispora longispora</name>
    <dbReference type="NCBI Taxonomy" id="28887"/>
    <lineage>
        <taxon>Bacteria</taxon>
        <taxon>Bacillati</taxon>
        <taxon>Actinomycetota</taxon>
        <taxon>Actinomycetes</taxon>
        <taxon>Streptosporangiales</taxon>
        <taxon>Streptosporangiaceae</taxon>
        <taxon>Planobispora</taxon>
    </lineage>
</organism>
<dbReference type="GO" id="GO:0003677">
    <property type="term" value="F:DNA binding"/>
    <property type="evidence" value="ECO:0007669"/>
    <property type="project" value="UniProtKB-KW"/>
</dbReference>
<keyword evidence="7" id="KW-1185">Reference proteome</keyword>
<dbReference type="SUPFAM" id="SSF46785">
    <property type="entry name" value="Winged helix' DNA-binding domain"/>
    <property type="match status" value="1"/>
</dbReference>
<evidence type="ECO:0000313" key="7">
    <source>
        <dbReference type="Proteomes" id="UP000616724"/>
    </source>
</evidence>
<evidence type="ECO:0000256" key="2">
    <source>
        <dbReference type="ARBA" id="ARBA00023015"/>
    </source>
</evidence>
<dbReference type="GO" id="GO:0045892">
    <property type="term" value="P:negative regulation of DNA-templated transcription"/>
    <property type="evidence" value="ECO:0007669"/>
    <property type="project" value="InterPro"/>
</dbReference>
<evidence type="ECO:0000256" key="3">
    <source>
        <dbReference type="ARBA" id="ARBA00023125"/>
    </source>
</evidence>
<dbReference type="RefSeq" id="WP_203893061.1">
    <property type="nucleotide sequence ID" value="NZ_BOOH01000040.1"/>
</dbReference>
<name>A0A8J3RS20_9ACTN</name>
<feature type="compositionally biased region" description="Basic and acidic residues" evidence="5">
    <location>
        <begin position="8"/>
        <end position="24"/>
    </location>
</feature>
<evidence type="ECO:0000256" key="5">
    <source>
        <dbReference type="SAM" id="MobiDB-lite"/>
    </source>
</evidence>
<evidence type="ECO:0000256" key="1">
    <source>
        <dbReference type="ARBA" id="ARBA00011046"/>
    </source>
</evidence>
<keyword evidence="3" id="KW-0238">DNA-binding</keyword>
<gene>
    <name evidence="6" type="ORF">Plo01_49930</name>
</gene>
<comment type="caution">
    <text evidence="6">The sequence shown here is derived from an EMBL/GenBank/DDBJ whole genome shotgun (WGS) entry which is preliminary data.</text>
</comment>
<feature type="region of interest" description="Disordered" evidence="5">
    <location>
        <begin position="1"/>
        <end position="25"/>
    </location>
</feature>
<evidence type="ECO:0000313" key="6">
    <source>
        <dbReference type="EMBL" id="GIH78564.1"/>
    </source>
</evidence>
<keyword evidence="4" id="KW-0804">Transcription</keyword>
<dbReference type="InterPro" id="IPR005650">
    <property type="entry name" value="BlaI_family"/>
</dbReference>
<dbReference type="Proteomes" id="UP000616724">
    <property type="component" value="Unassembled WGS sequence"/>
</dbReference>
<dbReference type="InterPro" id="IPR036388">
    <property type="entry name" value="WH-like_DNA-bd_sf"/>
</dbReference>
<comment type="similarity">
    <text evidence="1">Belongs to the BlaI transcriptional regulatory family.</text>
</comment>
<dbReference type="Pfam" id="PF03965">
    <property type="entry name" value="Penicillinase_R"/>
    <property type="match status" value="1"/>
</dbReference>
<accession>A0A8J3RS20</accession>
<keyword evidence="2" id="KW-0805">Transcription regulation</keyword>
<dbReference type="AlphaFoldDB" id="A0A8J3RS20"/>